<keyword evidence="2" id="KW-1003">Cell membrane</keyword>
<dbReference type="AlphaFoldDB" id="A0A365H843"/>
<evidence type="ECO:0000256" key="7">
    <source>
        <dbReference type="SAM" id="Phobius"/>
    </source>
</evidence>
<evidence type="ECO:0000313" key="10">
    <source>
        <dbReference type="Proteomes" id="UP000251891"/>
    </source>
</evidence>
<organism evidence="9 10">
    <name type="scientific">Actinomadura craniellae</name>
    <dbReference type="NCBI Taxonomy" id="2231787"/>
    <lineage>
        <taxon>Bacteria</taxon>
        <taxon>Bacillati</taxon>
        <taxon>Actinomycetota</taxon>
        <taxon>Actinomycetes</taxon>
        <taxon>Streptosporangiales</taxon>
        <taxon>Thermomonosporaceae</taxon>
        <taxon>Actinomadura</taxon>
    </lineage>
</organism>
<proteinExistence type="predicted"/>
<dbReference type="InterPro" id="IPR027379">
    <property type="entry name" value="CLS_N"/>
</dbReference>
<comment type="subcellular location">
    <subcellularLocation>
        <location evidence="1">Cell membrane</location>
        <topology evidence="1">Multi-pass membrane protein</topology>
    </subcellularLocation>
</comment>
<dbReference type="RefSeq" id="WP_111865919.1">
    <property type="nucleotide sequence ID" value="NZ_QLYX01000004.1"/>
</dbReference>
<feature type="domain" description="Cardiolipin synthase N-terminal" evidence="8">
    <location>
        <begin position="14"/>
        <end position="57"/>
    </location>
</feature>
<evidence type="ECO:0000256" key="4">
    <source>
        <dbReference type="ARBA" id="ARBA00022989"/>
    </source>
</evidence>
<evidence type="ECO:0000256" key="1">
    <source>
        <dbReference type="ARBA" id="ARBA00004651"/>
    </source>
</evidence>
<feature type="transmembrane region" description="Helical" evidence="7">
    <location>
        <begin position="35"/>
        <end position="55"/>
    </location>
</feature>
<dbReference type="GO" id="GO:0005886">
    <property type="term" value="C:plasma membrane"/>
    <property type="evidence" value="ECO:0007669"/>
    <property type="project" value="UniProtKB-SubCell"/>
</dbReference>
<sequence length="95" mass="10901">MLYALLALIVLATWLYCLFDVMTTDEREVRLLPKFGWLLVVLLGLHIGSAAWLLFGRPRREVVERPSGPPPEAPRGPDDDPDFLRSLDRRIQDED</sequence>
<reference evidence="9 10" key="1">
    <citation type="submission" date="2018-06" db="EMBL/GenBank/DDBJ databases">
        <title>Actinomadura craniellae sp. nov. isolated from marine sponge Craniella sp.</title>
        <authorList>
            <person name="Li L."/>
            <person name="Xu Q.H."/>
            <person name="Lin H.W."/>
            <person name="Lu Y.H."/>
        </authorList>
    </citation>
    <scope>NUCLEOTIDE SEQUENCE [LARGE SCALE GENOMIC DNA]</scope>
    <source>
        <strain evidence="9 10">LHW63021</strain>
    </source>
</reference>
<evidence type="ECO:0000256" key="2">
    <source>
        <dbReference type="ARBA" id="ARBA00022475"/>
    </source>
</evidence>
<protein>
    <recommendedName>
        <fullName evidence="8">Cardiolipin synthase N-terminal domain-containing protein</fullName>
    </recommendedName>
</protein>
<dbReference type="EMBL" id="QLYX01000004">
    <property type="protein sequence ID" value="RAY15290.1"/>
    <property type="molecule type" value="Genomic_DNA"/>
</dbReference>
<evidence type="ECO:0000313" key="9">
    <source>
        <dbReference type="EMBL" id="RAY15290.1"/>
    </source>
</evidence>
<comment type="caution">
    <text evidence="9">The sequence shown here is derived from an EMBL/GenBank/DDBJ whole genome shotgun (WGS) entry which is preliminary data.</text>
</comment>
<evidence type="ECO:0000256" key="6">
    <source>
        <dbReference type="SAM" id="MobiDB-lite"/>
    </source>
</evidence>
<keyword evidence="4 7" id="KW-1133">Transmembrane helix</keyword>
<keyword evidence="3 7" id="KW-0812">Transmembrane</keyword>
<gene>
    <name evidence="9" type="ORF">DPM19_11310</name>
</gene>
<accession>A0A365H843</accession>
<dbReference type="Proteomes" id="UP000251891">
    <property type="component" value="Unassembled WGS sequence"/>
</dbReference>
<evidence type="ECO:0000256" key="3">
    <source>
        <dbReference type="ARBA" id="ARBA00022692"/>
    </source>
</evidence>
<feature type="compositionally biased region" description="Basic and acidic residues" evidence="6">
    <location>
        <begin position="75"/>
        <end position="95"/>
    </location>
</feature>
<feature type="region of interest" description="Disordered" evidence="6">
    <location>
        <begin position="64"/>
        <end position="95"/>
    </location>
</feature>
<dbReference type="OrthoDB" id="3298527at2"/>
<name>A0A365H843_9ACTN</name>
<keyword evidence="10" id="KW-1185">Reference proteome</keyword>
<keyword evidence="5 7" id="KW-0472">Membrane</keyword>
<evidence type="ECO:0000256" key="5">
    <source>
        <dbReference type="ARBA" id="ARBA00023136"/>
    </source>
</evidence>
<dbReference type="Pfam" id="PF13396">
    <property type="entry name" value="PLDc_N"/>
    <property type="match status" value="1"/>
</dbReference>
<evidence type="ECO:0000259" key="8">
    <source>
        <dbReference type="Pfam" id="PF13396"/>
    </source>
</evidence>